<keyword evidence="4 6" id="KW-0804">Transcription</keyword>
<dbReference type="InterPro" id="IPR038933">
    <property type="entry name" value="Ovate"/>
</dbReference>
<evidence type="ECO:0000256" key="1">
    <source>
        <dbReference type="ARBA" id="ARBA00004123"/>
    </source>
</evidence>
<evidence type="ECO:0000256" key="2">
    <source>
        <dbReference type="ARBA" id="ARBA00022491"/>
    </source>
</evidence>
<evidence type="ECO:0000256" key="4">
    <source>
        <dbReference type="ARBA" id="ARBA00023163"/>
    </source>
</evidence>
<reference evidence="8 9" key="1">
    <citation type="journal article" date="2013" name="BMC Genomics">
        <title>The miniature genome of a carnivorous plant Genlisea aurea contains a low number of genes and short non-coding sequences.</title>
        <authorList>
            <person name="Leushkin E.V."/>
            <person name="Sutormin R.A."/>
            <person name="Nabieva E.R."/>
            <person name="Penin A.A."/>
            <person name="Kondrashov A.S."/>
            <person name="Logacheva M.D."/>
        </authorList>
    </citation>
    <scope>NUCLEOTIDE SEQUENCE [LARGE SCALE GENOMIC DNA]</scope>
</reference>
<accession>S8CAM8</accession>
<keyword evidence="9" id="KW-1185">Reference proteome</keyword>
<protein>
    <recommendedName>
        <fullName evidence="6">Transcription repressor</fullName>
    </recommendedName>
    <alternativeName>
        <fullName evidence="6">Ovate family protein</fullName>
    </alternativeName>
</protein>
<dbReference type="GO" id="GO:0045892">
    <property type="term" value="P:negative regulation of DNA-templated transcription"/>
    <property type="evidence" value="ECO:0007669"/>
    <property type="project" value="UniProtKB-UniRule"/>
</dbReference>
<keyword evidence="2 6" id="KW-0678">Repressor</keyword>
<evidence type="ECO:0000313" key="9">
    <source>
        <dbReference type="Proteomes" id="UP000015453"/>
    </source>
</evidence>
<dbReference type="Pfam" id="PF04844">
    <property type="entry name" value="Ovate"/>
    <property type="match status" value="1"/>
</dbReference>
<feature type="domain" description="OVATE" evidence="7">
    <location>
        <begin position="113"/>
        <end position="173"/>
    </location>
</feature>
<keyword evidence="5 6" id="KW-0539">Nucleus</keyword>
<comment type="function">
    <text evidence="6">Transcriptional repressor that regulates multiple aspects of plant growth and development.</text>
</comment>
<gene>
    <name evidence="8" type="ORF">M569_13386</name>
</gene>
<evidence type="ECO:0000313" key="8">
    <source>
        <dbReference type="EMBL" id="EPS61411.1"/>
    </source>
</evidence>
<evidence type="ECO:0000259" key="7">
    <source>
        <dbReference type="PROSITE" id="PS51754"/>
    </source>
</evidence>
<keyword evidence="3 6" id="KW-0805">Transcription regulation</keyword>
<sequence length="225" mass="24563">MKFPFLTKPPAPETSAAAAAAASWPWSSCTNSPRTFSFRAAAGSADKIFGTTNREAEFYPYDDYYRPEGSKLQSEIIGPRSGRFFFEPGETSSIVKEAKLGQKKLRSEGPSMVAIESRDPFLDFRASMAEMVRAHDLSSDWESLEELLALFLKLNSKNNHGYIIGAFVDIVTNLTAGSNDSSSSSKFDEIRCSSSSTVTQCSFTSPLSFSSSGFCCLENDENGVV</sequence>
<dbReference type="AlphaFoldDB" id="S8CAM8"/>
<organism evidence="8 9">
    <name type="scientific">Genlisea aurea</name>
    <dbReference type="NCBI Taxonomy" id="192259"/>
    <lineage>
        <taxon>Eukaryota</taxon>
        <taxon>Viridiplantae</taxon>
        <taxon>Streptophyta</taxon>
        <taxon>Embryophyta</taxon>
        <taxon>Tracheophyta</taxon>
        <taxon>Spermatophyta</taxon>
        <taxon>Magnoliopsida</taxon>
        <taxon>eudicotyledons</taxon>
        <taxon>Gunneridae</taxon>
        <taxon>Pentapetalae</taxon>
        <taxon>asterids</taxon>
        <taxon>lamiids</taxon>
        <taxon>Lamiales</taxon>
        <taxon>Lentibulariaceae</taxon>
        <taxon>Genlisea</taxon>
    </lineage>
</organism>
<dbReference type="PROSITE" id="PS51754">
    <property type="entry name" value="OVATE"/>
    <property type="match status" value="1"/>
</dbReference>
<evidence type="ECO:0000256" key="5">
    <source>
        <dbReference type="ARBA" id="ARBA00023242"/>
    </source>
</evidence>
<dbReference type="NCBIfam" id="TIGR01568">
    <property type="entry name" value="A_thal_3678"/>
    <property type="match status" value="1"/>
</dbReference>
<dbReference type="Proteomes" id="UP000015453">
    <property type="component" value="Unassembled WGS sequence"/>
</dbReference>
<dbReference type="PANTHER" id="PTHR33057:SF98">
    <property type="entry name" value="TRANSCRIPTION REPRESSOR OFP18"/>
    <property type="match status" value="1"/>
</dbReference>
<proteinExistence type="predicted"/>
<dbReference type="PANTHER" id="PTHR33057">
    <property type="entry name" value="TRANSCRIPTION REPRESSOR OFP7-RELATED"/>
    <property type="match status" value="1"/>
</dbReference>
<dbReference type="InterPro" id="IPR006458">
    <property type="entry name" value="Ovate_C"/>
</dbReference>
<comment type="caution">
    <text evidence="8">The sequence shown here is derived from an EMBL/GenBank/DDBJ whole genome shotgun (WGS) entry which is preliminary data.</text>
</comment>
<dbReference type="OrthoDB" id="689823at2759"/>
<dbReference type="EMBL" id="AUSU01006870">
    <property type="protein sequence ID" value="EPS61411.1"/>
    <property type="molecule type" value="Genomic_DNA"/>
</dbReference>
<comment type="subcellular location">
    <subcellularLocation>
        <location evidence="1 6">Nucleus</location>
    </subcellularLocation>
</comment>
<name>S8CAM8_9LAMI</name>
<evidence type="ECO:0000256" key="3">
    <source>
        <dbReference type="ARBA" id="ARBA00023015"/>
    </source>
</evidence>
<dbReference type="GO" id="GO:0005634">
    <property type="term" value="C:nucleus"/>
    <property type="evidence" value="ECO:0007669"/>
    <property type="project" value="UniProtKB-SubCell"/>
</dbReference>
<evidence type="ECO:0000256" key="6">
    <source>
        <dbReference type="RuleBase" id="RU367028"/>
    </source>
</evidence>